<evidence type="ECO:0000256" key="2">
    <source>
        <dbReference type="ARBA" id="ARBA00022670"/>
    </source>
</evidence>
<dbReference type="Pfam" id="PF00082">
    <property type="entry name" value="Peptidase_S8"/>
    <property type="match status" value="1"/>
</dbReference>
<dbReference type="KEGG" id="parq:DSM112329_03193"/>
<dbReference type="SUPFAM" id="SSF52743">
    <property type="entry name" value="Subtilisin-like"/>
    <property type="match status" value="1"/>
</dbReference>
<keyword evidence="6" id="KW-0732">Signal</keyword>
<dbReference type="PROSITE" id="PS00137">
    <property type="entry name" value="SUBTILASE_HIS"/>
    <property type="match status" value="1"/>
</dbReference>
<dbReference type="EMBL" id="CP114014">
    <property type="protein sequence ID" value="XAY06324.1"/>
    <property type="molecule type" value="Genomic_DNA"/>
</dbReference>
<organism evidence="8">
    <name type="scientific">Paraconexibacter sp. AEG42_29</name>
    <dbReference type="NCBI Taxonomy" id="2997339"/>
    <lineage>
        <taxon>Bacteria</taxon>
        <taxon>Bacillati</taxon>
        <taxon>Actinomycetota</taxon>
        <taxon>Thermoleophilia</taxon>
        <taxon>Solirubrobacterales</taxon>
        <taxon>Paraconexibacteraceae</taxon>
        <taxon>Paraconexibacter</taxon>
    </lineage>
</organism>
<name>A0AAU7AX89_9ACTN</name>
<dbReference type="InterPro" id="IPR036852">
    <property type="entry name" value="Peptidase_S8/S53_dom_sf"/>
</dbReference>
<evidence type="ECO:0000313" key="8">
    <source>
        <dbReference type="EMBL" id="XAY06324.1"/>
    </source>
</evidence>
<dbReference type="PRINTS" id="PR00723">
    <property type="entry name" value="SUBTILISIN"/>
</dbReference>
<feature type="active site" description="Charge relay system" evidence="5">
    <location>
        <position position="343"/>
    </location>
</feature>
<feature type="chain" id="PRO_5043974952" evidence="6">
    <location>
        <begin position="33"/>
        <end position="545"/>
    </location>
</feature>
<dbReference type="InterPro" id="IPR050131">
    <property type="entry name" value="Peptidase_S8_subtilisin-like"/>
</dbReference>
<sequence length="545" mass="56636">MRVLFPRACCRSLFVAAASLSLLIPATAPAQASDLAVPPMVLPGTHTARAAATGPDGLAAGWIVGARPGARTVALAARHGARRMSRLGTYLVPTRRAARFAAELRRIGALDYAEPNVRKRPSAFEADPAGWSRGAIAAPALALPPIGSTAVAVIDDRVDATMPDLVNTTFLPGSTAAVTGPHGTEVASVVGAAADGQGVLGTFPGVRIASFGVPDEFGCAESAAGIDAARRAGVAAINMSYGSTYRCYSEYRELQYAFAAGIVAVASAGNEFEEGNPVTYPAALPHVVSVAAVDRDLTSSYFSTANAAVDLSAPGAGVPVDRPLAFDTSDGIQDGFSRVDGTSFAAPAVAGAAAILAAARPDWGAGQLADALRFSARDIGDSDYDYDTGFGLLDVRAALALRQPEEDPGEPNDEVMWVNGVAFDTPDPPIFTGVNPRTVSASVDQVEDPLDVYRVRILPRQSVRITLTPSFGDPDLQVLRPGARSTSDPGRTIVTSRRNGTRIDSAVVRNGTPQAAVVFVAVEIDGSVDDLDAAYRLTVRRAPRR</sequence>
<dbReference type="GO" id="GO:0006508">
    <property type="term" value="P:proteolysis"/>
    <property type="evidence" value="ECO:0007669"/>
    <property type="project" value="UniProtKB-KW"/>
</dbReference>
<dbReference type="InterPro" id="IPR000209">
    <property type="entry name" value="Peptidase_S8/S53_dom"/>
</dbReference>
<dbReference type="InterPro" id="IPR022398">
    <property type="entry name" value="Peptidase_S8_His-AS"/>
</dbReference>
<reference evidence="8" key="1">
    <citation type="submission" date="2022-12" db="EMBL/GenBank/DDBJ databases">
        <title>Paraconexibacter alkalitolerans sp. nov. and Baekduia alba sp. nov., isolated from soil and emended description of the genera Paraconexibacter (Chun et al., 2020) and Baekduia (An et al., 2020).</title>
        <authorList>
            <person name="Vieira S."/>
            <person name="Huber K.J."/>
            <person name="Geppert A."/>
            <person name="Wolf J."/>
            <person name="Neumann-Schaal M."/>
            <person name="Muesken M."/>
            <person name="Overmann J."/>
        </authorList>
    </citation>
    <scope>NUCLEOTIDE SEQUENCE</scope>
    <source>
        <strain evidence="8">AEG42_29</strain>
    </source>
</reference>
<evidence type="ECO:0000259" key="7">
    <source>
        <dbReference type="Pfam" id="PF00082"/>
    </source>
</evidence>
<proteinExistence type="inferred from homology"/>
<dbReference type="PROSITE" id="PS00138">
    <property type="entry name" value="SUBTILASE_SER"/>
    <property type="match status" value="1"/>
</dbReference>
<dbReference type="GO" id="GO:0004252">
    <property type="term" value="F:serine-type endopeptidase activity"/>
    <property type="evidence" value="ECO:0007669"/>
    <property type="project" value="UniProtKB-UniRule"/>
</dbReference>
<feature type="signal peptide" evidence="6">
    <location>
        <begin position="1"/>
        <end position="32"/>
    </location>
</feature>
<dbReference type="PANTHER" id="PTHR43806">
    <property type="entry name" value="PEPTIDASE S8"/>
    <property type="match status" value="1"/>
</dbReference>
<evidence type="ECO:0000256" key="1">
    <source>
        <dbReference type="ARBA" id="ARBA00011073"/>
    </source>
</evidence>
<evidence type="ECO:0000256" key="3">
    <source>
        <dbReference type="ARBA" id="ARBA00022801"/>
    </source>
</evidence>
<evidence type="ECO:0000256" key="4">
    <source>
        <dbReference type="ARBA" id="ARBA00022825"/>
    </source>
</evidence>
<keyword evidence="2 5" id="KW-0645">Protease</keyword>
<feature type="active site" description="Charge relay system" evidence="5">
    <location>
        <position position="182"/>
    </location>
</feature>
<dbReference type="Gene3D" id="3.40.50.200">
    <property type="entry name" value="Peptidase S8/S53 domain"/>
    <property type="match status" value="1"/>
</dbReference>
<evidence type="ECO:0000256" key="5">
    <source>
        <dbReference type="PROSITE-ProRule" id="PRU01240"/>
    </source>
</evidence>
<evidence type="ECO:0000256" key="6">
    <source>
        <dbReference type="SAM" id="SignalP"/>
    </source>
</evidence>
<keyword evidence="3 5" id="KW-0378">Hydrolase</keyword>
<protein>
    <submittedName>
        <fullName evidence="8">Protease</fullName>
    </submittedName>
</protein>
<dbReference type="PANTHER" id="PTHR43806:SF11">
    <property type="entry name" value="CEREVISIN-RELATED"/>
    <property type="match status" value="1"/>
</dbReference>
<dbReference type="PROSITE" id="PS51892">
    <property type="entry name" value="SUBTILASE"/>
    <property type="match status" value="1"/>
</dbReference>
<gene>
    <name evidence="8" type="ORF">DSM112329_03193</name>
</gene>
<feature type="active site" description="Charge relay system" evidence="5">
    <location>
        <position position="155"/>
    </location>
</feature>
<accession>A0AAU7AX89</accession>
<dbReference type="InterPro" id="IPR023828">
    <property type="entry name" value="Peptidase_S8_Ser-AS"/>
</dbReference>
<comment type="similarity">
    <text evidence="1 5">Belongs to the peptidase S8 family.</text>
</comment>
<feature type="domain" description="Peptidase S8/S53" evidence="7">
    <location>
        <begin position="149"/>
        <end position="391"/>
    </location>
</feature>
<dbReference type="AlphaFoldDB" id="A0AAU7AX89"/>
<keyword evidence="4 5" id="KW-0720">Serine protease</keyword>
<dbReference type="InterPro" id="IPR015500">
    <property type="entry name" value="Peptidase_S8_subtilisin-rel"/>
</dbReference>